<feature type="compositionally biased region" description="Polar residues" evidence="1">
    <location>
        <begin position="1"/>
        <end position="11"/>
    </location>
</feature>
<protein>
    <submittedName>
        <fullName evidence="2">Uncharacterized protein</fullName>
    </submittedName>
</protein>
<dbReference type="GeneID" id="24138420"/>
<reference evidence="2 3" key="1">
    <citation type="journal article" date="2013" name="PLoS Genet.">
        <title>Distinctive expansion of potential virulence genes in the genome of the oomycete fish pathogen Saprolegnia parasitica.</title>
        <authorList>
            <person name="Jiang R.H."/>
            <person name="de Bruijn I."/>
            <person name="Haas B.J."/>
            <person name="Belmonte R."/>
            <person name="Lobach L."/>
            <person name="Christie J."/>
            <person name="van den Ackerveken G."/>
            <person name="Bottin A."/>
            <person name="Bulone V."/>
            <person name="Diaz-Moreno S.M."/>
            <person name="Dumas B."/>
            <person name="Fan L."/>
            <person name="Gaulin E."/>
            <person name="Govers F."/>
            <person name="Grenville-Briggs L.J."/>
            <person name="Horner N.R."/>
            <person name="Levin J.Z."/>
            <person name="Mammella M."/>
            <person name="Meijer H.J."/>
            <person name="Morris P."/>
            <person name="Nusbaum C."/>
            <person name="Oome S."/>
            <person name="Phillips A.J."/>
            <person name="van Rooyen D."/>
            <person name="Rzeszutek E."/>
            <person name="Saraiva M."/>
            <person name="Secombes C.J."/>
            <person name="Seidl M.F."/>
            <person name="Snel B."/>
            <person name="Stassen J.H."/>
            <person name="Sykes S."/>
            <person name="Tripathy S."/>
            <person name="van den Berg H."/>
            <person name="Vega-Arreguin J.C."/>
            <person name="Wawra S."/>
            <person name="Young S.K."/>
            <person name="Zeng Q."/>
            <person name="Dieguez-Uribeondo J."/>
            <person name="Russ C."/>
            <person name="Tyler B.M."/>
            <person name="van West P."/>
        </authorList>
    </citation>
    <scope>NUCLEOTIDE SEQUENCE [LARGE SCALE GENOMIC DNA]</scope>
    <source>
        <strain evidence="2 3">CBS 223.65</strain>
    </source>
</reference>
<name>A0A067BHZ6_SAPPC</name>
<dbReference type="RefSeq" id="XP_012211527.1">
    <property type="nucleotide sequence ID" value="XM_012356137.1"/>
</dbReference>
<organism evidence="2 3">
    <name type="scientific">Saprolegnia parasitica (strain CBS 223.65)</name>
    <dbReference type="NCBI Taxonomy" id="695850"/>
    <lineage>
        <taxon>Eukaryota</taxon>
        <taxon>Sar</taxon>
        <taxon>Stramenopiles</taxon>
        <taxon>Oomycota</taxon>
        <taxon>Saprolegniomycetes</taxon>
        <taxon>Saprolegniales</taxon>
        <taxon>Saprolegniaceae</taxon>
        <taxon>Saprolegnia</taxon>
    </lineage>
</organism>
<evidence type="ECO:0000256" key="1">
    <source>
        <dbReference type="SAM" id="MobiDB-lite"/>
    </source>
</evidence>
<proteinExistence type="predicted"/>
<feature type="region of interest" description="Disordered" evidence="1">
    <location>
        <begin position="1"/>
        <end position="21"/>
    </location>
</feature>
<keyword evidence="3" id="KW-1185">Reference proteome</keyword>
<evidence type="ECO:0000313" key="2">
    <source>
        <dbReference type="EMBL" id="KDO17768.1"/>
    </source>
</evidence>
<dbReference type="Proteomes" id="UP000030745">
    <property type="component" value="Unassembled WGS sequence"/>
</dbReference>
<sequence>MLNQPPGNDGTSDPAKKPVLPRGARKNCWMCKATDHELSTCLAVTDPGEREAVQWRVHLAKTKTKAPATVSQATPHASLNCTRSTSSFKSLSIPLFVNLSGPLLNTNGQHIVPSIVLLLSSA</sequence>
<dbReference type="EMBL" id="KK583572">
    <property type="protein sequence ID" value="KDO17768.1"/>
    <property type="molecule type" value="Genomic_DNA"/>
</dbReference>
<dbReference type="VEuPathDB" id="FungiDB:SPRG_16829"/>
<dbReference type="AlphaFoldDB" id="A0A067BHZ6"/>
<evidence type="ECO:0000313" key="3">
    <source>
        <dbReference type="Proteomes" id="UP000030745"/>
    </source>
</evidence>
<gene>
    <name evidence="2" type="ORF">SPRG_16829</name>
</gene>
<accession>A0A067BHZ6</accession>
<dbReference type="KEGG" id="spar:SPRG_16829"/>